<evidence type="ECO:0000256" key="1">
    <source>
        <dbReference type="SAM" id="SignalP"/>
    </source>
</evidence>
<keyword evidence="3" id="KW-1185">Reference proteome</keyword>
<keyword evidence="1" id="KW-0732">Signal</keyword>
<name>A0A1J1HRW5_9DIPT</name>
<gene>
    <name evidence="2" type="ORF">CLUMA_CG004514</name>
</gene>
<evidence type="ECO:0000313" key="3">
    <source>
        <dbReference type="Proteomes" id="UP000183832"/>
    </source>
</evidence>
<organism evidence="2 3">
    <name type="scientific">Clunio marinus</name>
    <dbReference type="NCBI Taxonomy" id="568069"/>
    <lineage>
        <taxon>Eukaryota</taxon>
        <taxon>Metazoa</taxon>
        <taxon>Ecdysozoa</taxon>
        <taxon>Arthropoda</taxon>
        <taxon>Hexapoda</taxon>
        <taxon>Insecta</taxon>
        <taxon>Pterygota</taxon>
        <taxon>Neoptera</taxon>
        <taxon>Endopterygota</taxon>
        <taxon>Diptera</taxon>
        <taxon>Nematocera</taxon>
        <taxon>Chironomoidea</taxon>
        <taxon>Chironomidae</taxon>
        <taxon>Clunio</taxon>
    </lineage>
</organism>
<reference evidence="2 3" key="1">
    <citation type="submission" date="2015-04" db="EMBL/GenBank/DDBJ databases">
        <authorList>
            <person name="Syromyatnikov M.Y."/>
            <person name="Popov V.N."/>
        </authorList>
    </citation>
    <scope>NUCLEOTIDE SEQUENCE [LARGE SCALE GENOMIC DNA]</scope>
</reference>
<evidence type="ECO:0000313" key="2">
    <source>
        <dbReference type="EMBL" id="CRK90824.1"/>
    </source>
</evidence>
<protein>
    <submittedName>
        <fullName evidence="2">CLUMA_CG004514, isoform A</fullName>
    </submittedName>
</protein>
<feature type="signal peptide" evidence="1">
    <location>
        <begin position="1"/>
        <end position="21"/>
    </location>
</feature>
<sequence>MKIVIAVLLIVCVFFVIESEASPVSVSIEDLVLSGPGGAVAMAANERIHKREARNGHKKSLEDLEDVVLSGPGGAMAANQGVQSNFVDSSQKHVGRVKYCSSRMRSIDLL</sequence>
<accession>A0A1J1HRW5</accession>
<feature type="chain" id="PRO_5012000773" evidence="1">
    <location>
        <begin position="22"/>
        <end position="110"/>
    </location>
</feature>
<dbReference type="Proteomes" id="UP000183832">
    <property type="component" value="Unassembled WGS sequence"/>
</dbReference>
<dbReference type="EMBL" id="CVRI01000020">
    <property type="protein sequence ID" value="CRK90824.1"/>
    <property type="molecule type" value="Genomic_DNA"/>
</dbReference>
<dbReference type="AlphaFoldDB" id="A0A1J1HRW5"/>
<proteinExistence type="predicted"/>